<dbReference type="FunFam" id="3.90.850.10:FF:000002">
    <property type="entry name" value="2-hydroxyhepta-2,4-diene-1,7-dioate isomerase"/>
    <property type="match status" value="1"/>
</dbReference>
<reference evidence="4 5" key="1">
    <citation type="submission" date="2013-03" db="EMBL/GenBank/DDBJ databases">
        <title>The Genome Sequence of Exophiala aquamarina CBS 119918.</title>
        <authorList>
            <consortium name="The Broad Institute Genomics Platform"/>
            <person name="Cuomo C."/>
            <person name="de Hoog S."/>
            <person name="Gorbushina A."/>
            <person name="Walker B."/>
            <person name="Young S.K."/>
            <person name="Zeng Q."/>
            <person name="Gargeya S."/>
            <person name="Fitzgerald M."/>
            <person name="Haas B."/>
            <person name="Abouelleil A."/>
            <person name="Allen A.W."/>
            <person name="Alvarado L."/>
            <person name="Arachchi H.M."/>
            <person name="Berlin A.M."/>
            <person name="Chapman S.B."/>
            <person name="Gainer-Dewar J."/>
            <person name="Goldberg J."/>
            <person name="Griggs A."/>
            <person name="Gujja S."/>
            <person name="Hansen M."/>
            <person name="Howarth C."/>
            <person name="Imamovic A."/>
            <person name="Ireland A."/>
            <person name="Larimer J."/>
            <person name="McCowan C."/>
            <person name="Murphy C."/>
            <person name="Pearson M."/>
            <person name="Poon T.W."/>
            <person name="Priest M."/>
            <person name="Roberts A."/>
            <person name="Saif S."/>
            <person name="Shea T."/>
            <person name="Sisk P."/>
            <person name="Sykes S."/>
            <person name="Wortman J."/>
            <person name="Nusbaum C."/>
            <person name="Birren B."/>
        </authorList>
    </citation>
    <scope>NUCLEOTIDE SEQUENCE [LARGE SCALE GENOMIC DNA]</scope>
    <source>
        <strain evidence="4 5">CBS 119918</strain>
    </source>
</reference>
<dbReference type="PANTHER" id="PTHR11820:SF7">
    <property type="entry name" value="ACYLPYRUVASE FAHD1, MITOCHONDRIAL"/>
    <property type="match status" value="1"/>
</dbReference>
<proteinExistence type="inferred from homology"/>
<dbReference type="GO" id="GO:0018773">
    <property type="term" value="F:acetylpyruvate hydrolase activity"/>
    <property type="evidence" value="ECO:0007669"/>
    <property type="project" value="TreeGrafter"/>
</dbReference>
<dbReference type="Gene3D" id="3.90.850.10">
    <property type="entry name" value="Fumarylacetoacetase-like, C-terminal domain"/>
    <property type="match status" value="1"/>
</dbReference>
<dbReference type="HOGENOM" id="CLU_028458_2_1_1"/>
<feature type="domain" description="Fumarylacetoacetase-like C-terminal" evidence="3">
    <location>
        <begin position="72"/>
        <end position="277"/>
    </location>
</feature>
<comment type="similarity">
    <text evidence="1">Belongs to the FAH family.</text>
</comment>
<dbReference type="Proteomes" id="UP000027920">
    <property type="component" value="Unassembled WGS sequence"/>
</dbReference>
<dbReference type="GeneID" id="25277665"/>
<name>A0A072PM37_9EURO</name>
<dbReference type="AlphaFoldDB" id="A0A072PM37"/>
<dbReference type="STRING" id="1182545.A0A072PM37"/>
<dbReference type="GO" id="GO:0046872">
    <property type="term" value="F:metal ion binding"/>
    <property type="evidence" value="ECO:0007669"/>
    <property type="project" value="UniProtKB-KW"/>
</dbReference>
<evidence type="ECO:0000256" key="1">
    <source>
        <dbReference type="ARBA" id="ARBA00010211"/>
    </source>
</evidence>
<sequence>MSAQFTRLVRFEDSSGNVHYGEAGSDWKKNLVGQKVPTYDISDVFGDEFPLTGSTVEIAKVLCPVVSIPIMIGIGLNYKVHAEEANLPIPDYPVVFTKFADTLAGPFQDIHVDAIAKELDYEGELTVIIGKDVKNVGSNENPLDYVLGYTVGNDISARYWQWPKMSGSQHGYAKSFDNFGPIGPVIASNKAVPNPETLSLKTWVNGELRQDSKTDDLIFGIASIIRHLSQGMTLRKGTVIMTGTPNGVAAFLQPRNWLKNDDVVKIEIEGIGTIENKMLVISE</sequence>
<gene>
    <name evidence="4" type="ORF">A1O9_02724</name>
</gene>
<dbReference type="PANTHER" id="PTHR11820">
    <property type="entry name" value="ACYLPYRUVASE"/>
    <property type="match status" value="1"/>
</dbReference>
<dbReference type="RefSeq" id="XP_013263749.1">
    <property type="nucleotide sequence ID" value="XM_013408295.1"/>
</dbReference>
<protein>
    <recommendedName>
        <fullName evidence="3">Fumarylacetoacetase-like C-terminal domain-containing protein</fullName>
    </recommendedName>
</protein>
<organism evidence="4 5">
    <name type="scientific">Exophiala aquamarina CBS 119918</name>
    <dbReference type="NCBI Taxonomy" id="1182545"/>
    <lineage>
        <taxon>Eukaryota</taxon>
        <taxon>Fungi</taxon>
        <taxon>Dikarya</taxon>
        <taxon>Ascomycota</taxon>
        <taxon>Pezizomycotina</taxon>
        <taxon>Eurotiomycetes</taxon>
        <taxon>Chaetothyriomycetidae</taxon>
        <taxon>Chaetothyriales</taxon>
        <taxon>Herpotrichiellaceae</taxon>
        <taxon>Exophiala</taxon>
    </lineage>
</organism>
<evidence type="ECO:0000313" key="4">
    <source>
        <dbReference type="EMBL" id="KEF61159.1"/>
    </source>
</evidence>
<dbReference type="GO" id="GO:0050163">
    <property type="term" value="F:oxaloacetate tautomerase activity"/>
    <property type="evidence" value="ECO:0007669"/>
    <property type="project" value="UniProtKB-ARBA"/>
</dbReference>
<dbReference type="InterPro" id="IPR036663">
    <property type="entry name" value="Fumarylacetoacetase_C_sf"/>
</dbReference>
<dbReference type="EMBL" id="AMGV01000002">
    <property type="protein sequence ID" value="KEF61159.1"/>
    <property type="molecule type" value="Genomic_DNA"/>
</dbReference>
<dbReference type="Pfam" id="PF01557">
    <property type="entry name" value="FAA_hydrolase"/>
    <property type="match status" value="1"/>
</dbReference>
<keyword evidence="5" id="KW-1185">Reference proteome</keyword>
<evidence type="ECO:0000259" key="3">
    <source>
        <dbReference type="Pfam" id="PF01557"/>
    </source>
</evidence>
<dbReference type="GO" id="GO:0006107">
    <property type="term" value="P:oxaloacetate metabolic process"/>
    <property type="evidence" value="ECO:0007669"/>
    <property type="project" value="UniProtKB-ARBA"/>
</dbReference>
<dbReference type="SUPFAM" id="SSF56529">
    <property type="entry name" value="FAH"/>
    <property type="match status" value="1"/>
</dbReference>
<keyword evidence="2" id="KW-0479">Metal-binding</keyword>
<dbReference type="VEuPathDB" id="FungiDB:A1O9_02724"/>
<evidence type="ECO:0000313" key="5">
    <source>
        <dbReference type="Proteomes" id="UP000027920"/>
    </source>
</evidence>
<dbReference type="InterPro" id="IPR011234">
    <property type="entry name" value="Fumarylacetoacetase-like_C"/>
</dbReference>
<comment type="caution">
    <text evidence="4">The sequence shown here is derived from an EMBL/GenBank/DDBJ whole genome shotgun (WGS) entry which is preliminary data.</text>
</comment>
<dbReference type="OrthoDB" id="411064at2759"/>
<evidence type="ECO:0000256" key="2">
    <source>
        <dbReference type="ARBA" id="ARBA00022723"/>
    </source>
</evidence>
<accession>A0A072PM37</accession>